<proteinExistence type="predicted"/>
<name>G7WGF1_DESOD</name>
<feature type="transmembrane region" description="Helical" evidence="7">
    <location>
        <begin position="54"/>
        <end position="75"/>
    </location>
</feature>
<evidence type="ECO:0000256" key="5">
    <source>
        <dbReference type="ARBA" id="ARBA00023136"/>
    </source>
</evidence>
<feature type="domain" description="RsgI N-terminal anti-sigma" evidence="8">
    <location>
        <begin position="4"/>
        <end position="51"/>
    </location>
</feature>
<dbReference type="InterPro" id="IPR024449">
    <property type="entry name" value="Anti-sigma_RsgI_N"/>
</dbReference>
<dbReference type="HOGENOM" id="CLU_049862_1_0_9"/>
<keyword evidence="10" id="KW-1185">Reference proteome</keyword>
<organism evidence="9 10">
    <name type="scientific">Desulfosporosinus orientis (strain ATCC 19365 / DSM 765 / NCIMB 8382 / VKM B-1628 / Singapore I)</name>
    <name type="common">Desulfotomaculum orientis</name>
    <dbReference type="NCBI Taxonomy" id="768706"/>
    <lineage>
        <taxon>Bacteria</taxon>
        <taxon>Bacillati</taxon>
        <taxon>Bacillota</taxon>
        <taxon>Clostridia</taxon>
        <taxon>Eubacteriales</taxon>
        <taxon>Desulfitobacteriaceae</taxon>
        <taxon>Desulfosporosinus</taxon>
    </lineage>
</organism>
<evidence type="ECO:0000256" key="7">
    <source>
        <dbReference type="SAM" id="Phobius"/>
    </source>
</evidence>
<dbReference type="PATRIC" id="fig|768706.3.peg.5613"/>
<dbReference type="STRING" id="768706.Desor_5509"/>
<dbReference type="OrthoDB" id="9800626at2"/>
<feature type="compositionally biased region" description="Basic and acidic residues" evidence="6">
    <location>
        <begin position="237"/>
        <end position="260"/>
    </location>
</feature>
<evidence type="ECO:0000313" key="10">
    <source>
        <dbReference type="Proteomes" id="UP000006346"/>
    </source>
</evidence>
<sequence>MNKSKAVIIEKDGYRCTVLCDNGAFRHVYRFHHAEVGEEILIRNGIESFGGGRAWIGAAVIFFMVFTTLIGWNLYQAPTAAALVSVDINPSIQFSVDDQGNLLSIDTQNKDAEQLLSKTDLKGKPIDKVLEQFVSEAAQQQLIDPELPWIVVGYSSLANDSSEQVDGNLNESQIVSCLTENAQKNGLKPRVAFFTLTSQERELAQKGHLTLGEYALWQTAIKAGVITPEEELNNTTERIRLLEDPKVQAQVEEDRKEHESSASLPQPEHGKAVPEKSNSEKDNLKKEQDKNKDKGKEEDHNEPSNPSFKGNDRVKGSDSKEQHSKMQNPMDKKQGKDIEINRESQEQQGKADRLNNEQVDKLKWQNLTKDSFNNHKKT</sequence>
<keyword evidence="3 7" id="KW-0812">Transmembrane</keyword>
<evidence type="ECO:0000256" key="4">
    <source>
        <dbReference type="ARBA" id="ARBA00022989"/>
    </source>
</evidence>
<reference evidence="9 10" key="2">
    <citation type="journal article" date="2012" name="J. Bacteriol.">
        <title>Complete genome sequences of Desulfosporosinus orientis DSM765T, Desulfosporosinus youngiae DSM17734T, Desulfosporosinus meridiei DSM13257T, and Desulfosporosinus acidiphilus DSM22704T.</title>
        <authorList>
            <person name="Pester M."/>
            <person name="Brambilla E."/>
            <person name="Alazard D."/>
            <person name="Rattei T."/>
            <person name="Weinmaier T."/>
            <person name="Han J."/>
            <person name="Lucas S."/>
            <person name="Lapidus A."/>
            <person name="Cheng J.F."/>
            <person name="Goodwin L."/>
            <person name="Pitluck S."/>
            <person name="Peters L."/>
            <person name="Ovchinnikova G."/>
            <person name="Teshima H."/>
            <person name="Detter J.C."/>
            <person name="Han C.S."/>
            <person name="Tapia R."/>
            <person name="Land M.L."/>
            <person name="Hauser L."/>
            <person name="Kyrpides N.C."/>
            <person name="Ivanova N.N."/>
            <person name="Pagani I."/>
            <person name="Huntmann M."/>
            <person name="Wei C.L."/>
            <person name="Davenport K.W."/>
            <person name="Daligault H."/>
            <person name="Chain P.S."/>
            <person name="Chen A."/>
            <person name="Mavromatis K."/>
            <person name="Markowitz V."/>
            <person name="Szeto E."/>
            <person name="Mikhailova N."/>
            <person name="Pati A."/>
            <person name="Wagner M."/>
            <person name="Woyke T."/>
            <person name="Ollivier B."/>
            <person name="Klenk H.P."/>
            <person name="Spring S."/>
            <person name="Loy A."/>
        </authorList>
    </citation>
    <scope>NUCLEOTIDE SEQUENCE [LARGE SCALE GENOMIC DNA]</scope>
    <source>
        <strain evidence="10">ATCC 19365 / DSM 765 / NCIMB 8382 / VKM B-1628</strain>
    </source>
</reference>
<feature type="compositionally biased region" description="Basic and acidic residues" evidence="6">
    <location>
        <begin position="268"/>
        <end position="302"/>
    </location>
</feature>
<keyword evidence="2" id="KW-1003">Cell membrane</keyword>
<evidence type="ECO:0000313" key="9">
    <source>
        <dbReference type="EMBL" id="AET70883.1"/>
    </source>
</evidence>
<reference evidence="10" key="1">
    <citation type="submission" date="2011-11" db="EMBL/GenBank/DDBJ databases">
        <title>Complete sequence of Desulfosporosinus orientis DSM 765.</title>
        <authorList>
            <person name="Lucas S."/>
            <person name="Han J."/>
            <person name="Lapidus A."/>
            <person name="Cheng J.-F."/>
            <person name="Goodwin L."/>
            <person name="Pitluck S."/>
            <person name="Peters L."/>
            <person name="Ovchinnikova G."/>
            <person name="Teshima H."/>
            <person name="Detter J.C."/>
            <person name="Han C."/>
            <person name="Tapia R."/>
            <person name="Land M."/>
            <person name="Hauser L."/>
            <person name="Kyrpides N."/>
            <person name="Ivanova N."/>
            <person name="Pagani I."/>
            <person name="Pester M."/>
            <person name="Spring S."/>
            <person name="Ollivier B."/>
            <person name="Rattei T."/>
            <person name="Klenk H.-P."/>
            <person name="Wagner M."/>
            <person name="Loy A."/>
            <person name="Woyke T."/>
        </authorList>
    </citation>
    <scope>NUCLEOTIDE SEQUENCE [LARGE SCALE GENOMIC DNA]</scope>
    <source>
        <strain evidence="10">ATCC 19365 / DSM 765 / NCIMB 8382 / VKM B-1628</strain>
    </source>
</reference>
<dbReference type="AlphaFoldDB" id="G7WGF1"/>
<evidence type="ECO:0000259" key="8">
    <source>
        <dbReference type="PROSITE" id="PS51849"/>
    </source>
</evidence>
<protein>
    <recommendedName>
        <fullName evidence="8">RsgI N-terminal anti-sigma domain-containing protein</fullName>
    </recommendedName>
</protein>
<gene>
    <name evidence="9" type="ordered locus">Desor_5509</name>
</gene>
<accession>G7WGF1</accession>
<dbReference type="InterPro" id="IPR055431">
    <property type="entry name" value="RsgI_M"/>
</dbReference>
<dbReference type="GO" id="GO:0005886">
    <property type="term" value="C:plasma membrane"/>
    <property type="evidence" value="ECO:0007669"/>
    <property type="project" value="UniProtKB-SubCell"/>
</dbReference>
<evidence type="ECO:0000256" key="2">
    <source>
        <dbReference type="ARBA" id="ARBA00022475"/>
    </source>
</evidence>
<comment type="subcellular location">
    <subcellularLocation>
        <location evidence="1">Cell membrane</location>
        <topology evidence="1">Single-pass membrane protein</topology>
    </subcellularLocation>
</comment>
<dbReference type="KEGG" id="dor:Desor_5509"/>
<dbReference type="Pfam" id="PF12791">
    <property type="entry name" value="RsgI_N"/>
    <property type="match status" value="1"/>
</dbReference>
<dbReference type="Proteomes" id="UP000006346">
    <property type="component" value="Chromosome"/>
</dbReference>
<dbReference type="EMBL" id="CP003108">
    <property type="protein sequence ID" value="AET70883.1"/>
    <property type="molecule type" value="Genomic_DNA"/>
</dbReference>
<keyword evidence="4 7" id="KW-1133">Transmembrane helix</keyword>
<keyword evidence="5 7" id="KW-0472">Membrane</keyword>
<evidence type="ECO:0000256" key="3">
    <source>
        <dbReference type="ARBA" id="ARBA00022692"/>
    </source>
</evidence>
<evidence type="ECO:0000256" key="1">
    <source>
        <dbReference type="ARBA" id="ARBA00004162"/>
    </source>
</evidence>
<dbReference type="PROSITE" id="PS51849">
    <property type="entry name" value="RSGI_N"/>
    <property type="match status" value="1"/>
</dbReference>
<feature type="compositionally biased region" description="Basic and acidic residues" evidence="6">
    <location>
        <begin position="310"/>
        <end position="363"/>
    </location>
</feature>
<evidence type="ECO:0000256" key="6">
    <source>
        <dbReference type="SAM" id="MobiDB-lite"/>
    </source>
</evidence>
<dbReference type="Pfam" id="PF23750">
    <property type="entry name" value="RsgI_M"/>
    <property type="match status" value="1"/>
</dbReference>
<dbReference type="eggNOG" id="ENOG5032YNU">
    <property type="taxonomic scope" value="Bacteria"/>
</dbReference>
<feature type="region of interest" description="Disordered" evidence="6">
    <location>
        <begin position="236"/>
        <end position="378"/>
    </location>
</feature>
<dbReference type="RefSeq" id="WP_014187685.1">
    <property type="nucleotide sequence ID" value="NC_016584.1"/>
</dbReference>